<sequence length="82" mass="8783">MNAGNIHPNTDPQLVREIFAAAASQSIATPAPTTGAISLRAKWPDFERILHHSVNAASTFAEYQAAKEKEGTDAYLKSLSAD</sequence>
<evidence type="ECO:0000313" key="3">
    <source>
        <dbReference type="Proteomes" id="UP001430647"/>
    </source>
</evidence>
<reference evidence="1 3" key="1">
    <citation type="journal article" date="2022" name="Curr. Microbiol.">
        <title>Xanthomonas indica sp. nov., a Novel Member of Non-Pathogenic Xanthomonas Community from Healthy Rice Seeds.</title>
        <authorList>
            <person name="Rana R."/>
            <person name="Madhavan V.N."/>
            <person name="Saroha T."/>
            <person name="Bansal K."/>
            <person name="Kaur A."/>
            <person name="Sonti R.V."/>
            <person name="Patel H.K."/>
            <person name="Patil P.B."/>
        </authorList>
    </citation>
    <scope>NUCLEOTIDE SEQUENCE [LARGE SCALE GENOMIC DNA]</scope>
    <source>
        <strain evidence="1 3">PPL560</strain>
    </source>
</reference>
<dbReference type="EMBL" id="JAKJPQ010000008">
    <property type="protein sequence ID" value="MCI2262055.1"/>
    <property type="molecule type" value="Genomic_DNA"/>
</dbReference>
<protein>
    <submittedName>
        <fullName evidence="2">Uncharacterized protein</fullName>
    </submittedName>
</protein>
<evidence type="ECO:0000313" key="1">
    <source>
        <dbReference type="EMBL" id="MCI2262055.1"/>
    </source>
</evidence>
<dbReference type="AlphaFoldDB" id="A0AAU8I5U6"/>
<organism evidence="2">
    <name type="scientific">Xanthomonas indica</name>
    <dbReference type="NCBI Taxonomy" id="2912242"/>
    <lineage>
        <taxon>Bacteria</taxon>
        <taxon>Pseudomonadati</taxon>
        <taxon>Pseudomonadota</taxon>
        <taxon>Gammaproteobacteria</taxon>
        <taxon>Lysobacterales</taxon>
        <taxon>Lysobacteraceae</taxon>
        <taxon>Xanthomonas</taxon>
    </lineage>
</organism>
<dbReference type="KEGG" id="xin:Q7W82_20155"/>
<reference evidence="2" key="3">
    <citation type="submission" date="2023-08" db="EMBL/GenBank/DDBJ databases">
        <title>Complete genome sequence of Xanthomonas indica.</title>
        <authorList>
            <person name="Patil P.B."/>
            <person name="Rana R."/>
        </authorList>
    </citation>
    <scope>NUCLEOTIDE SEQUENCE</scope>
    <source>
        <strain evidence="2">PPL560</strain>
    </source>
</reference>
<gene>
    <name evidence="1" type="ORF">L3V74_10915</name>
    <name evidence="2" type="ORF">Q7W82_20155</name>
</gene>
<dbReference type="RefSeq" id="WP_242160040.1">
    <property type="nucleotide sequence ID" value="NZ_CP131914.1"/>
</dbReference>
<name>A0AAU8I5U6_9XANT</name>
<keyword evidence="3" id="KW-1185">Reference proteome</keyword>
<evidence type="ECO:0000313" key="2">
    <source>
        <dbReference type="EMBL" id="XCI80531.1"/>
    </source>
</evidence>
<accession>A0AAU8I5U6</accession>
<dbReference type="Proteomes" id="UP001430647">
    <property type="component" value="Unassembled WGS sequence"/>
</dbReference>
<reference evidence="1" key="2">
    <citation type="submission" date="2022-01" db="EMBL/GenBank/DDBJ databases">
        <authorList>
            <person name="Rana R."/>
            <person name="Patil P.B."/>
        </authorList>
    </citation>
    <scope>NUCLEOTIDE SEQUENCE</scope>
    <source>
        <strain evidence="1">PPL560</strain>
    </source>
</reference>
<dbReference type="EMBL" id="CP131914">
    <property type="protein sequence ID" value="XCI80531.1"/>
    <property type="molecule type" value="Genomic_DNA"/>
</dbReference>
<proteinExistence type="predicted"/>